<evidence type="ECO:0000313" key="1">
    <source>
        <dbReference type="EMBL" id="CUS41944.1"/>
    </source>
</evidence>
<organism evidence="1">
    <name type="scientific">hydrothermal vent metagenome</name>
    <dbReference type="NCBI Taxonomy" id="652676"/>
    <lineage>
        <taxon>unclassified sequences</taxon>
        <taxon>metagenomes</taxon>
        <taxon>ecological metagenomes</taxon>
    </lineage>
</organism>
<dbReference type="EMBL" id="CZQC01000058">
    <property type="protein sequence ID" value="CUS41944.1"/>
    <property type="molecule type" value="Genomic_DNA"/>
</dbReference>
<sequence>MLNKSQSISVRLSAEDYDYLMHIEQNGAVTQSEKVRELIRMTREQIGTQSFTRAYLCASDAVAPYRALSKNIPDTRSDIVDGILDFIDEAAAAVQATDKNDQFVSQLEQRLLPVSENLIARLLPSFLQSQTAQLANAENITPRAERIRHLIAQLQTPIRKE</sequence>
<accession>A0A160TFD1</accession>
<proteinExistence type="predicted"/>
<protein>
    <submittedName>
        <fullName evidence="1">Uncharacterized protein</fullName>
    </submittedName>
</protein>
<name>A0A160TFD1_9ZZZZ</name>
<reference evidence="1" key="1">
    <citation type="submission" date="2015-10" db="EMBL/GenBank/DDBJ databases">
        <authorList>
            <person name="Gilbert D.G."/>
        </authorList>
    </citation>
    <scope>NUCLEOTIDE SEQUENCE</scope>
</reference>
<dbReference type="AlphaFoldDB" id="A0A160TFD1"/>
<gene>
    <name evidence="1" type="ORF">MGWOODY_Tha2992</name>
</gene>